<gene>
    <name evidence="4" type="ORF">DASC09_019560</name>
</gene>
<dbReference type="GeneID" id="90072610"/>
<dbReference type="SUPFAM" id="SSF47095">
    <property type="entry name" value="HMG-box"/>
    <property type="match status" value="2"/>
</dbReference>
<dbReference type="EMBL" id="BTFZ01000003">
    <property type="protein sequence ID" value="GMM34631.1"/>
    <property type="molecule type" value="Genomic_DNA"/>
</dbReference>
<dbReference type="AlphaFoldDB" id="A0AAV5QIX5"/>
<dbReference type="Gene3D" id="1.10.30.10">
    <property type="entry name" value="High mobility group box domain"/>
    <property type="match status" value="2"/>
</dbReference>
<feature type="DNA-binding region" description="HMG box" evidence="1">
    <location>
        <begin position="240"/>
        <end position="292"/>
    </location>
</feature>
<proteinExistence type="predicted"/>
<dbReference type="InterPro" id="IPR036910">
    <property type="entry name" value="HMG_box_dom_sf"/>
</dbReference>
<keyword evidence="5" id="KW-1185">Reference proteome</keyword>
<evidence type="ECO:0000313" key="4">
    <source>
        <dbReference type="EMBL" id="GMM34631.1"/>
    </source>
</evidence>
<dbReference type="InterPro" id="IPR009071">
    <property type="entry name" value="HMG_box_dom"/>
</dbReference>
<keyword evidence="1" id="KW-0238">DNA-binding</keyword>
<evidence type="ECO:0000256" key="1">
    <source>
        <dbReference type="PROSITE-ProRule" id="PRU00267"/>
    </source>
</evidence>
<feature type="compositionally biased region" description="Basic residues" evidence="2">
    <location>
        <begin position="74"/>
        <end position="84"/>
    </location>
</feature>
<feature type="region of interest" description="Disordered" evidence="2">
    <location>
        <begin position="51"/>
        <end position="89"/>
    </location>
</feature>
<dbReference type="Proteomes" id="UP001360560">
    <property type="component" value="Unassembled WGS sequence"/>
</dbReference>
<protein>
    <recommendedName>
        <fullName evidence="3">HMG box domain-containing protein</fullName>
    </recommendedName>
</protein>
<reference evidence="4 5" key="1">
    <citation type="journal article" date="2023" name="Elife">
        <title>Identification of key yeast species and microbe-microbe interactions impacting larval growth of Drosophila in the wild.</title>
        <authorList>
            <person name="Mure A."/>
            <person name="Sugiura Y."/>
            <person name="Maeda R."/>
            <person name="Honda K."/>
            <person name="Sakurai N."/>
            <person name="Takahashi Y."/>
            <person name="Watada M."/>
            <person name="Katoh T."/>
            <person name="Gotoh A."/>
            <person name="Gotoh Y."/>
            <person name="Taniguchi I."/>
            <person name="Nakamura K."/>
            <person name="Hayashi T."/>
            <person name="Katayama T."/>
            <person name="Uemura T."/>
            <person name="Hattori Y."/>
        </authorList>
    </citation>
    <scope>NUCLEOTIDE SEQUENCE [LARGE SCALE GENOMIC DNA]</scope>
    <source>
        <strain evidence="4 5">SC-9</strain>
    </source>
</reference>
<feature type="domain" description="HMG box" evidence="3">
    <location>
        <begin position="171"/>
        <end position="237"/>
    </location>
</feature>
<dbReference type="RefSeq" id="XP_064851631.1">
    <property type="nucleotide sequence ID" value="XM_064995559.1"/>
</dbReference>
<accession>A0AAV5QIX5</accession>
<evidence type="ECO:0000259" key="3">
    <source>
        <dbReference type="PROSITE" id="PS50118"/>
    </source>
</evidence>
<evidence type="ECO:0000256" key="2">
    <source>
        <dbReference type="SAM" id="MobiDB-lite"/>
    </source>
</evidence>
<feature type="DNA-binding region" description="HMG box" evidence="1">
    <location>
        <begin position="171"/>
        <end position="237"/>
    </location>
</feature>
<name>A0AAV5QIX5_9ASCO</name>
<dbReference type="CDD" id="cd00084">
    <property type="entry name" value="HMG-box_SF"/>
    <property type="match status" value="1"/>
</dbReference>
<dbReference type="GO" id="GO:0005634">
    <property type="term" value="C:nucleus"/>
    <property type="evidence" value="ECO:0007669"/>
    <property type="project" value="UniProtKB-UniRule"/>
</dbReference>
<feature type="domain" description="HMG box" evidence="3">
    <location>
        <begin position="240"/>
        <end position="292"/>
    </location>
</feature>
<dbReference type="SMART" id="SM00398">
    <property type="entry name" value="HMG"/>
    <property type="match status" value="1"/>
</dbReference>
<dbReference type="PROSITE" id="PS50118">
    <property type="entry name" value="HMG_BOX_2"/>
    <property type="match status" value="2"/>
</dbReference>
<evidence type="ECO:0000313" key="5">
    <source>
        <dbReference type="Proteomes" id="UP001360560"/>
    </source>
</evidence>
<comment type="caution">
    <text evidence="4">The sequence shown here is derived from an EMBL/GenBank/DDBJ whole genome shotgun (WGS) entry which is preliminary data.</text>
</comment>
<keyword evidence="1" id="KW-0539">Nucleus</keyword>
<sequence>MLKATRLPLLKLVSPALLGNPLRGTLCQFLINKQKTSQYVIQPLSKRFNTTVATPKAPPKKQAVKKTSTPKKSASAKKTKKSATKKADAPKKTVTKKVFGVPKYEVITPKNLFAKTIAEEVRSQKLHSKTAVEKYISSKFATLSEEQLDQFKAESKKLKSKDKHKKLREQLPPYYSAYIVYAKEQLAQIYKKGDNVIENMKIVASNWKKLSESEKEKYHDISKELYKAYKEKKDELVAKSKGPLQAYPAFVKTRFGPYSQQHPGLTTPEVLISLAKEWKTLDKTEKQAFQSN</sequence>
<organism evidence="4 5">
    <name type="scientific">Saccharomycopsis crataegensis</name>
    <dbReference type="NCBI Taxonomy" id="43959"/>
    <lineage>
        <taxon>Eukaryota</taxon>
        <taxon>Fungi</taxon>
        <taxon>Dikarya</taxon>
        <taxon>Ascomycota</taxon>
        <taxon>Saccharomycotina</taxon>
        <taxon>Saccharomycetes</taxon>
        <taxon>Saccharomycopsidaceae</taxon>
        <taxon>Saccharomycopsis</taxon>
    </lineage>
</organism>
<dbReference type="Pfam" id="PF00505">
    <property type="entry name" value="HMG_box"/>
    <property type="match status" value="1"/>
</dbReference>
<dbReference type="GO" id="GO:0003677">
    <property type="term" value="F:DNA binding"/>
    <property type="evidence" value="ECO:0007669"/>
    <property type="project" value="UniProtKB-UniRule"/>
</dbReference>